<evidence type="ECO:0000313" key="4">
    <source>
        <dbReference type="EMBL" id="CAA0387205.1"/>
    </source>
</evidence>
<name>A0A5S9XLY1_ARATH</name>
<evidence type="ECO:0000256" key="1">
    <source>
        <dbReference type="ARBA" id="ARBA00023054"/>
    </source>
</evidence>
<dbReference type="PANTHER" id="PTHR46236">
    <property type="entry name" value="TRAF-LIKE SUPERFAMILY PROTEIN"/>
    <property type="match status" value="1"/>
</dbReference>
<reference evidence="4 5" key="1">
    <citation type="submission" date="2019-12" db="EMBL/GenBank/DDBJ databases">
        <authorList>
            <person name="Jiao W.-B."/>
            <person name="Schneeberger K."/>
        </authorList>
    </citation>
    <scope>NUCLEOTIDE SEQUENCE [LARGE SCALE GENOMIC DNA]</scope>
    <source>
        <strain evidence="5">cv. C24</strain>
    </source>
</reference>
<dbReference type="PANTHER" id="PTHR46236:SF7">
    <property type="entry name" value="PROTEIN RESTRICTED TEV MOVEMENT 3"/>
    <property type="match status" value="1"/>
</dbReference>
<proteinExistence type="predicted"/>
<dbReference type="ExpressionAtlas" id="A0A5S9XLY1">
    <property type="expression patterns" value="baseline and differential"/>
</dbReference>
<dbReference type="InterPro" id="IPR002083">
    <property type="entry name" value="MATH/TRAF_dom"/>
</dbReference>
<evidence type="ECO:0000256" key="2">
    <source>
        <dbReference type="SAM" id="Coils"/>
    </source>
</evidence>
<feature type="domain" description="MATH" evidence="3">
    <location>
        <begin position="6"/>
        <end position="104"/>
    </location>
</feature>
<dbReference type="SUPFAM" id="SSF49599">
    <property type="entry name" value="TRAF domain-like"/>
    <property type="match status" value="2"/>
</dbReference>
<dbReference type="Pfam" id="PF22486">
    <property type="entry name" value="MATH_2"/>
    <property type="match status" value="2"/>
</dbReference>
<organism evidence="4 5">
    <name type="scientific">Arabidopsis thaliana</name>
    <name type="common">Mouse-ear cress</name>
    <dbReference type="NCBI Taxonomy" id="3702"/>
    <lineage>
        <taxon>Eukaryota</taxon>
        <taxon>Viridiplantae</taxon>
        <taxon>Streptophyta</taxon>
        <taxon>Embryophyta</taxon>
        <taxon>Tracheophyta</taxon>
        <taxon>Spermatophyta</taxon>
        <taxon>Magnoliopsida</taxon>
        <taxon>eudicotyledons</taxon>
        <taxon>Gunneridae</taxon>
        <taxon>Pentapetalae</taxon>
        <taxon>rosids</taxon>
        <taxon>malvids</taxon>
        <taxon>Brassicales</taxon>
        <taxon>Brassicaceae</taxon>
        <taxon>Camelineae</taxon>
        <taxon>Arabidopsis</taxon>
    </lineage>
</organism>
<gene>
    <name evidence="4" type="ORF">C24_LOCUS16100</name>
</gene>
<dbReference type="CDD" id="cd00121">
    <property type="entry name" value="MATH"/>
    <property type="match status" value="2"/>
</dbReference>
<dbReference type="Gene3D" id="2.60.210.10">
    <property type="entry name" value="Apoptosis, Tumor Necrosis Factor Receptor Associated Protein 2, Chain A"/>
    <property type="match status" value="2"/>
</dbReference>
<dbReference type="InterPro" id="IPR050804">
    <property type="entry name" value="MCC"/>
</dbReference>
<protein>
    <recommendedName>
        <fullName evidence="3">MATH domain-containing protein</fullName>
    </recommendedName>
</protein>
<dbReference type="EMBL" id="CACSHJ010000089">
    <property type="protein sequence ID" value="CAA0387205.1"/>
    <property type="molecule type" value="Genomic_DNA"/>
</dbReference>
<dbReference type="OrthoDB" id="289038at2759"/>
<dbReference type="PROSITE" id="PS50144">
    <property type="entry name" value="MATH"/>
    <property type="match status" value="2"/>
</dbReference>
<dbReference type="Proteomes" id="UP000434276">
    <property type="component" value="Unassembled WGS sequence"/>
</dbReference>
<feature type="domain" description="MATH" evidence="3">
    <location>
        <begin position="336"/>
        <end position="482"/>
    </location>
</feature>
<feature type="coiled-coil region" evidence="2">
    <location>
        <begin position="601"/>
        <end position="635"/>
    </location>
</feature>
<sequence length="649" mass="74557">MTKQVGKKFAWVIKNFSSLQCKKFYSVPFQIGDCKWRLSIYPKGNNCDYLSLFLEVADFKSLPSGWRRYEMWGWGFLYLLPLTKLHDEKEGFLVNGELMIVAEVDALGFIDPLNESEESEDPTQPLKKIKLNDDGAVSSDLLEEASPRKESMEVNGFQVLPSQVESVRLIFERHPDIASEFRAKNQYLRKACMDFLLSLVETLCQSLQEFSNEDLVEADIALTYLKDAGFKVDWLEKKLDQVRDKKEKERSCLAKLQETEETLLKLKQKCTELDALMDTEKAEFFSLGFKIRFALVSKDLFFGSSSALGSLACFEMNPLKWKHDNAYSEDCEYEYDSDYSYPVNYMSDYSAYEEESEPEFDYGDDSPFEGIPASFCRRWLQMVRRFRCLTAYPKGYNFIGYLSLYLEVADNGSLPFGWRRHARYTLTLVNQNSKKSFQPNEVQEWFDDSIKWGCPSMFPLNEIHAKDSGFLVNGELKIVAEIDILEVIGDVDVSEGISTVKETIYVNGFQLLPSQAKSVSHIFERHPEIASEIHPKNSSLRTGYMSLLLSLIETLSQSPQELSKDDLCDVYIAIGCMKNAGFKLDWLENKLYEVAQKKEDDEAGETRLREMEEKLKDLKLKCSKMEALVEEEKAKVSAAKAHLSFDDVV</sequence>
<dbReference type="AlphaFoldDB" id="A0A5S9XLY1"/>
<accession>A0A5S9XLY1</accession>
<dbReference type="InterPro" id="IPR008974">
    <property type="entry name" value="TRAF-like"/>
</dbReference>
<keyword evidence="1 2" id="KW-0175">Coiled coil</keyword>
<evidence type="ECO:0000313" key="5">
    <source>
        <dbReference type="Proteomes" id="UP000434276"/>
    </source>
</evidence>
<feature type="coiled-coil region" evidence="2">
    <location>
        <begin position="239"/>
        <end position="283"/>
    </location>
</feature>
<evidence type="ECO:0000259" key="3">
    <source>
        <dbReference type="PROSITE" id="PS50144"/>
    </source>
</evidence>